<evidence type="ECO:0000313" key="3">
    <source>
        <dbReference type="Proteomes" id="UP000248817"/>
    </source>
</evidence>
<evidence type="ECO:0000256" key="1">
    <source>
        <dbReference type="SAM" id="SignalP"/>
    </source>
</evidence>
<protein>
    <recommendedName>
        <fullName evidence="4">Secreted protein</fullName>
    </recommendedName>
</protein>
<accession>A0A2V5IMN0</accession>
<evidence type="ECO:0000313" key="2">
    <source>
        <dbReference type="EMBL" id="PYI35534.1"/>
    </source>
</evidence>
<sequence>MIYLSVFLLLALPCFTWSRKSRGYIFDSLFRWKSHTPTGPLAALQYLYLPPSHLYLYPSHPTITALCFIRIRPTDDRWIAVVSG</sequence>
<organism evidence="2 3">
    <name type="scientific">Aspergillus indologenus CBS 114.80</name>
    <dbReference type="NCBI Taxonomy" id="1450541"/>
    <lineage>
        <taxon>Eukaryota</taxon>
        <taxon>Fungi</taxon>
        <taxon>Dikarya</taxon>
        <taxon>Ascomycota</taxon>
        <taxon>Pezizomycotina</taxon>
        <taxon>Eurotiomycetes</taxon>
        <taxon>Eurotiomycetidae</taxon>
        <taxon>Eurotiales</taxon>
        <taxon>Aspergillaceae</taxon>
        <taxon>Aspergillus</taxon>
        <taxon>Aspergillus subgen. Circumdati</taxon>
    </lineage>
</organism>
<dbReference type="Proteomes" id="UP000248817">
    <property type="component" value="Unassembled WGS sequence"/>
</dbReference>
<keyword evidence="1" id="KW-0732">Signal</keyword>
<gene>
    <name evidence="2" type="ORF">BP00DRAFT_236070</name>
</gene>
<dbReference type="AlphaFoldDB" id="A0A2V5IMN0"/>
<keyword evidence="3" id="KW-1185">Reference proteome</keyword>
<reference evidence="2 3" key="1">
    <citation type="submission" date="2018-02" db="EMBL/GenBank/DDBJ databases">
        <title>The genomes of Aspergillus section Nigri reveals drivers in fungal speciation.</title>
        <authorList>
            <consortium name="DOE Joint Genome Institute"/>
            <person name="Vesth T.C."/>
            <person name="Nybo J."/>
            <person name="Theobald S."/>
            <person name="Brandl J."/>
            <person name="Frisvad J.C."/>
            <person name="Nielsen K.F."/>
            <person name="Lyhne E.K."/>
            <person name="Kogle M.E."/>
            <person name="Kuo A."/>
            <person name="Riley R."/>
            <person name="Clum A."/>
            <person name="Nolan M."/>
            <person name="Lipzen A."/>
            <person name="Salamov A."/>
            <person name="Henrissat B."/>
            <person name="Wiebenga A."/>
            <person name="De vries R.P."/>
            <person name="Grigoriev I.V."/>
            <person name="Mortensen U.H."/>
            <person name="Andersen M.R."/>
            <person name="Baker S.E."/>
        </authorList>
    </citation>
    <scope>NUCLEOTIDE SEQUENCE [LARGE SCALE GENOMIC DNA]</scope>
    <source>
        <strain evidence="2 3">CBS 114.80</strain>
    </source>
</reference>
<proteinExistence type="predicted"/>
<feature type="chain" id="PRO_5016178021" description="Secreted protein" evidence="1">
    <location>
        <begin position="19"/>
        <end position="84"/>
    </location>
</feature>
<dbReference type="EMBL" id="KZ825469">
    <property type="protein sequence ID" value="PYI35534.1"/>
    <property type="molecule type" value="Genomic_DNA"/>
</dbReference>
<name>A0A2V5IMN0_9EURO</name>
<feature type="signal peptide" evidence="1">
    <location>
        <begin position="1"/>
        <end position="18"/>
    </location>
</feature>
<evidence type="ECO:0008006" key="4">
    <source>
        <dbReference type="Google" id="ProtNLM"/>
    </source>
</evidence>